<feature type="signal peptide" evidence="2">
    <location>
        <begin position="1"/>
        <end position="20"/>
    </location>
</feature>
<protein>
    <submittedName>
        <fullName evidence="3">Uncharacterized protein</fullName>
    </submittedName>
</protein>
<dbReference type="Proteomes" id="UP000494106">
    <property type="component" value="Unassembled WGS sequence"/>
</dbReference>
<evidence type="ECO:0000313" key="3">
    <source>
        <dbReference type="EMBL" id="CAB3239659.1"/>
    </source>
</evidence>
<keyword evidence="5" id="KW-1185">Reference proteome</keyword>
<keyword evidence="2" id="KW-0732">Signal</keyword>
<name>A0A8S1A1D0_ARCPL</name>
<feature type="compositionally biased region" description="Low complexity" evidence="1">
    <location>
        <begin position="94"/>
        <end position="104"/>
    </location>
</feature>
<organism evidence="3 5">
    <name type="scientific">Arctia plantaginis</name>
    <name type="common">Wood tiger moth</name>
    <name type="synonym">Phalaena plantaginis</name>
    <dbReference type="NCBI Taxonomy" id="874455"/>
    <lineage>
        <taxon>Eukaryota</taxon>
        <taxon>Metazoa</taxon>
        <taxon>Ecdysozoa</taxon>
        <taxon>Arthropoda</taxon>
        <taxon>Hexapoda</taxon>
        <taxon>Insecta</taxon>
        <taxon>Pterygota</taxon>
        <taxon>Neoptera</taxon>
        <taxon>Endopterygota</taxon>
        <taxon>Lepidoptera</taxon>
        <taxon>Glossata</taxon>
        <taxon>Ditrysia</taxon>
        <taxon>Noctuoidea</taxon>
        <taxon>Erebidae</taxon>
        <taxon>Arctiinae</taxon>
        <taxon>Arctia</taxon>
    </lineage>
</organism>
<dbReference type="AlphaFoldDB" id="A0A8S1A1D0"/>
<comment type="caution">
    <text evidence="3">The sequence shown here is derived from an EMBL/GenBank/DDBJ whole genome shotgun (WGS) entry which is preliminary data.</text>
</comment>
<evidence type="ECO:0000313" key="6">
    <source>
        <dbReference type="Proteomes" id="UP000494256"/>
    </source>
</evidence>
<proteinExistence type="predicted"/>
<evidence type="ECO:0000256" key="2">
    <source>
        <dbReference type="SAM" id="SignalP"/>
    </source>
</evidence>
<dbReference type="EMBL" id="CADEBD010000309">
    <property type="protein sequence ID" value="CAB3240198.1"/>
    <property type="molecule type" value="Genomic_DNA"/>
</dbReference>
<gene>
    <name evidence="3" type="ORF">APLA_LOCUS7881</name>
    <name evidence="4" type="ORF">APLA_LOCUS8907</name>
</gene>
<evidence type="ECO:0000313" key="4">
    <source>
        <dbReference type="EMBL" id="CAB3240198.1"/>
    </source>
</evidence>
<dbReference type="Proteomes" id="UP000494256">
    <property type="component" value="Unassembled WGS sequence"/>
</dbReference>
<reference evidence="5 6" key="1">
    <citation type="submission" date="2020-04" db="EMBL/GenBank/DDBJ databases">
        <authorList>
            <person name="Wallbank WR R."/>
            <person name="Pardo Diaz C."/>
            <person name="Kozak K."/>
            <person name="Martin S."/>
            <person name="Jiggins C."/>
            <person name="Moest M."/>
            <person name="Warren A I."/>
            <person name="Byers J.R.P. K."/>
            <person name="Montejo-Kovacevich G."/>
            <person name="Yen C E."/>
        </authorList>
    </citation>
    <scope>NUCLEOTIDE SEQUENCE [LARGE SCALE GENOMIC DNA]</scope>
</reference>
<dbReference type="OrthoDB" id="7463043at2759"/>
<evidence type="ECO:0000313" key="5">
    <source>
        <dbReference type="Proteomes" id="UP000494106"/>
    </source>
</evidence>
<accession>A0A8S1A1D0</accession>
<sequence length="113" mass="12419">MAKVVVVFSLMVLISSFVEGRDWQFQSIKRLKRGFNGGSGKLGSYGRSEEDASLSREALNACSGEINKSDSRELLEYNRDGRSNDNHHGHRSFSKASASASASAYNQNHNYAA</sequence>
<evidence type="ECO:0000256" key="1">
    <source>
        <dbReference type="SAM" id="MobiDB-lite"/>
    </source>
</evidence>
<feature type="compositionally biased region" description="Basic and acidic residues" evidence="1">
    <location>
        <begin position="77"/>
        <end position="87"/>
    </location>
</feature>
<dbReference type="EMBL" id="CADEBC010000503">
    <property type="protein sequence ID" value="CAB3239659.1"/>
    <property type="molecule type" value="Genomic_DNA"/>
</dbReference>
<feature type="chain" id="PRO_5036434297" evidence="2">
    <location>
        <begin position="21"/>
        <end position="113"/>
    </location>
</feature>
<feature type="region of interest" description="Disordered" evidence="1">
    <location>
        <begin position="77"/>
        <end position="113"/>
    </location>
</feature>